<evidence type="ECO:0000256" key="6">
    <source>
        <dbReference type="ARBA" id="ARBA00022960"/>
    </source>
</evidence>
<gene>
    <name evidence="10" type="primary">murF</name>
    <name evidence="15" type="ORF">C7382_10891</name>
</gene>
<comment type="function">
    <text evidence="10 11">Involved in cell wall formation. Catalyzes the final step in the synthesis of UDP-N-acetylmuramoyl-pentapeptide, the precursor of murein.</text>
</comment>
<dbReference type="SUPFAM" id="SSF63418">
    <property type="entry name" value="MurE/MurF N-terminal domain"/>
    <property type="match status" value="1"/>
</dbReference>
<comment type="subcellular location">
    <subcellularLocation>
        <location evidence="10 11">Cytoplasm</location>
    </subcellularLocation>
</comment>
<dbReference type="Pfam" id="PF01225">
    <property type="entry name" value="Mur_ligase"/>
    <property type="match status" value="1"/>
</dbReference>
<dbReference type="PANTHER" id="PTHR43024">
    <property type="entry name" value="UDP-N-ACETYLMURAMOYL-TRIPEPTIDE--D-ALANYL-D-ALANINE LIGASE"/>
    <property type="match status" value="1"/>
</dbReference>
<dbReference type="GO" id="GO:0047480">
    <property type="term" value="F:UDP-N-acetylmuramoyl-tripeptide-D-alanyl-D-alanine ligase activity"/>
    <property type="evidence" value="ECO:0007669"/>
    <property type="project" value="UniProtKB-UniRule"/>
</dbReference>
<dbReference type="UniPathway" id="UPA00219"/>
<dbReference type="Pfam" id="PF08245">
    <property type="entry name" value="Mur_ligase_M"/>
    <property type="match status" value="1"/>
</dbReference>
<dbReference type="InterPro" id="IPR004101">
    <property type="entry name" value="Mur_ligase_C"/>
</dbReference>
<reference evidence="15 16" key="1">
    <citation type="submission" date="2018-04" db="EMBL/GenBank/DDBJ databases">
        <title>Genomic Encyclopedia of Type Strains, Phase IV (KMG-IV): sequencing the most valuable type-strain genomes for metagenomic binning, comparative biology and taxonomic classification.</title>
        <authorList>
            <person name="Goeker M."/>
        </authorList>
    </citation>
    <scope>NUCLEOTIDE SEQUENCE [LARGE SCALE GENOMIC DNA]</scope>
    <source>
        <strain evidence="15 16">DSM 28520</strain>
    </source>
</reference>
<dbReference type="SUPFAM" id="SSF53244">
    <property type="entry name" value="MurD-like peptide ligases, peptide-binding domain"/>
    <property type="match status" value="1"/>
</dbReference>
<dbReference type="Pfam" id="PF02875">
    <property type="entry name" value="Mur_ligase_C"/>
    <property type="match status" value="1"/>
</dbReference>
<dbReference type="GO" id="GO:0009252">
    <property type="term" value="P:peptidoglycan biosynthetic process"/>
    <property type="evidence" value="ECO:0007669"/>
    <property type="project" value="UniProtKB-UniRule"/>
</dbReference>
<evidence type="ECO:0000256" key="8">
    <source>
        <dbReference type="ARBA" id="ARBA00023306"/>
    </source>
</evidence>
<proteinExistence type="inferred from homology"/>
<feature type="domain" description="Mur ligase central" evidence="14">
    <location>
        <begin position="95"/>
        <end position="280"/>
    </location>
</feature>
<keyword evidence="16" id="KW-1185">Reference proteome</keyword>
<keyword evidence="7 10" id="KW-0573">Peptidoglycan synthesis</keyword>
<accession>A0A2U1FCJ4</accession>
<evidence type="ECO:0000256" key="10">
    <source>
        <dbReference type="HAMAP-Rule" id="MF_02019"/>
    </source>
</evidence>
<keyword evidence="4 10" id="KW-0547">Nucleotide-binding</keyword>
<dbReference type="NCBIfam" id="TIGR01143">
    <property type="entry name" value="murF"/>
    <property type="match status" value="1"/>
</dbReference>
<evidence type="ECO:0000256" key="11">
    <source>
        <dbReference type="RuleBase" id="RU004136"/>
    </source>
</evidence>
<keyword evidence="6 10" id="KW-0133">Cell shape</keyword>
<dbReference type="Gene3D" id="3.40.1190.10">
    <property type="entry name" value="Mur-like, catalytic domain"/>
    <property type="match status" value="1"/>
</dbReference>
<keyword evidence="3 10" id="KW-0132">Cell division</keyword>
<evidence type="ECO:0000259" key="12">
    <source>
        <dbReference type="Pfam" id="PF01225"/>
    </source>
</evidence>
<comment type="caution">
    <text evidence="15">The sequence shown here is derived from an EMBL/GenBank/DDBJ whole genome shotgun (WGS) entry which is preliminary data.</text>
</comment>
<dbReference type="EC" id="6.3.2.10" evidence="10 11"/>
<dbReference type="InterPro" id="IPR035911">
    <property type="entry name" value="MurE/MurF_N"/>
</dbReference>
<dbReference type="GO" id="GO:0071555">
    <property type="term" value="P:cell wall organization"/>
    <property type="evidence" value="ECO:0007669"/>
    <property type="project" value="UniProtKB-KW"/>
</dbReference>
<protein>
    <recommendedName>
        <fullName evidence="10 11">UDP-N-acetylmuramoyl-tripeptide--D-alanyl-D-alanine ligase</fullName>
        <ecNumber evidence="10 11">6.3.2.10</ecNumber>
    </recommendedName>
    <alternativeName>
        <fullName evidence="10">D-alanyl-D-alanine-adding enzyme</fullName>
    </alternativeName>
</protein>
<feature type="binding site" evidence="10">
    <location>
        <begin position="97"/>
        <end position="103"/>
    </location>
    <ligand>
        <name>ATP</name>
        <dbReference type="ChEBI" id="CHEBI:30616"/>
    </ligand>
</feature>
<dbReference type="GO" id="GO:0051301">
    <property type="term" value="P:cell division"/>
    <property type="evidence" value="ECO:0007669"/>
    <property type="project" value="UniProtKB-KW"/>
</dbReference>
<dbReference type="GO" id="GO:0005737">
    <property type="term" value="C:cytoplasm"/>
    <property type="evidence" value="ECO:0007669"/>
    <property type="project" value="UniProtKB-SubCell"/>
</dbReference>
<dbReference type="Gene3D" id="3.90.190.20">
    <property type="entry name" value="Mur ligase, C-terminal domain"/>
    <property type="match status" value="1"/>
</dbReference>
<feature type="domain" description="Mur ligase N-terminal catalytic" evidence="12">
    <location>
        <begin position="15"/>
        <end position="83"/>
    </location>
</feature>
<evidence type="ECO:0000256" key="9">
    <source>
        <dbReference type="ARBA" id="ARBA00023316"/>
    </source>
</evidence>
<organism evidence="15 16">
    <name type="scientific">Porphyromonas loveana</name>
    <dbReference type="NCBI Taxonomy" id="1884669"/>
    <lineage>
        <taxon>Bacteria</taxon>
        <taxon>Pseudomonadati</taxon>
        <taxon>Bacteroidota</taxon>
        <taxon>Bacteroidia</taxon>
        <taxon>Bacteroidales</taxon>
        <taxon>Porphyromonadaceae</taxon>
        <taxon>Porphyromonas</taxon>
    </lineage>
</organism>
<comment type="similarity">
    <text evidence="10">Belongs to the MurCDEF family. MurF subfamily.</text>
</comment>
<dbReference type="GO" id="GO:0008360">
    <property type="term" value="P:regulation of cell shape"/>
    <property type="evidence" value="ECO:0007669"/>
    <property type="project" value="UniProtKB-KW"/>
</dbReference>
<evidence type="ECO:0000313" key="15">
    <source>
        <dbReference type="EMBL" id="PVZ09902.1"/>
    </source>
</evidence>
<dbReference type="HAMAP" id="MF_02019">
    <property type="entry name" value="MurF"/>
    <property type="match status" value="1"/>
</dbReference>
<dbReference type="RefSeq" id="WP_116679397.1">
    <property type="nucleotide sequence ID" value="NZ_JBGZPI010000099.1"/>
</dbReference>
<evidence type="ECO:0000259" key="14">
    <source>
        <dbReference type="Pfam" id="PF08245"/>
    </source>
</evidence>
<comment type="catalytic activity">
    <reaction evidence="10 11">
        <text>D-alanyl-D-alanine + UDP-N-acetyl-alpha-D-muramoyl-L-alanyl-gamma-D-glutamyl-meso-2,6-diaminopimelate + ATP = UDP-N-acetyl-alpha-D-muramoyl-L-alanyl-gamma-D-glutamyl-meso-2,6-diaminopimeloyl-D-alanyl-D-alanine + ADP + phosphate + H(+)</text>
        <dbReference type="Rhea" id="RHEA:28374"/>
        <dbReference type="ChEBI" id="CHEBI:15378"/>
        <dbReference type="ChEBI" id="CHEBI:30616"/>
        <dbReference type="ChEBI" id="CHEBI:43474"/>
        <dbReference type="ChEBI" id="CHEBI:57822"/>
        <dbReference type="ChEBI" id="CHEBI:61386"/>
        <dbReference type="ChEBI" id="CHEBI:83905"/>
        <dbReference type="ChEBI" id="CHEBI:456216"/>
        <dbReference type="EC" id="6.3.2.10"/>
    </reaction>
</comment>
<dbReference type="Gene3D" id="3.40.1390.10">
    <property type="entry name" value="MurE/MurF, N-terminal domain"/>
    <property type="match status" value="1"/>
</dbReference>
<keyword evidence="8 10" id="KW-0131">Cell cycle</keyword>
<dbReference type="InterPro" id="IPR000713">
    <property type="entry name" value="Mur_ligase_N"/>
</dbReference>
<name>A0A2U1FCJ4_9PORP</name>
<feature type="domain" description="Mur ligase C-terminal" evidence="13">
    <location>
        <begin position="304"/>
        <end position="423"/>
    </location>
</feature>
<dbReference type="GO" id="GO:0005524">
    <property type="term" value="F:ATP binding"/>
    <property type="evidence" value="ECO:0007669"/>
    <property type="project" value="UniProtKB-UniRule"/>
</dbReference>
<evidence type="ECO:0000256" key="7">
    <source>
        <dbReference type="ARBA" id="ARBA00022984"/>
    </source>
</evidence>
<keyword evidence="9 10" id="KW-0961">Cell wall biogenesis/degradation</keyword>
<evidence type="ECO:0000256" key="3">
    <source>
        <dbReference type="ARBA" id="ARBA00022618"/>
    </source>
</evidence>
<evidence type="ECO:0000256" key="1">
    <source>
        <dbReference type="ARBA" id="ARBA00022490"/>
    </source>
</evidence>
<dbReference type="GO" id="GO:0008766">
    <property type="term" value="F:UDP-N-acetylmuramoylalanyl-D-glutamyl-2,6-diaminopimelate-D-alanyl-D-alanine ligase activity"/>
    <property type="evidence" value="ECO:0007669"/>
    <property type="project" value="RHEA"/>
</dbReference>
<evidence type="ECO:0000256" key="2">
    <source>
        <dbReference type="ARBA" id="ARBA00022598"/>
    </source>
</evidence>
<keyword evidence="5 10" id="KW-0067">ATP-binding</keyword>
<sequence length="435" mass="47277">MTIEQLYDAYLAHPIVTTDSRRTPQDSLFFALKGELFDGNQYAASALEQGCALAVVDDPAVVRDERYLLVEDVLTALQQLAALHRSRLGTPVIGITGTNGKTTTKELMAAVLSSTYHILYTEGNLNNHIGVPLTLLRLRPEHQIAIVEMGANKPGDIAELTAIARPDYGLITNIGRAHLQGFGSLEGVRRTKGELYDHVRAAGGALFLHTDDDTLVAMAEGMDYVSYGTSPAATVQGRLSPQQDSPYLSFDLMDGVSDTRVMTRLVGDYNLPNALAAVAAGRFFDVPDEAIVSALASYKPGNNRSQWMETERGNSLIVDAYNANPVSMRAALDNFDTIRTDKTPVLILGDMNELGAESAAEHAALLRRIREGRSNRVLLCGPCLMAMEQDFPEGAMGFADHVALAHYLEEHPIHDSLILLKGSHGIHLENIIPLC</sequence>
<dbReference type="InterPro" id="IPR005863">
    <property type="entry name" value="UDP-N-AcMur_synth"/>
</dbReference>
<dbReference type="OrthoDB" id="9801978at2"/>
<dbReference type="SUPFAM" id="SSF53623">
    <property type="entry name" value="MurD-like peptide ligases, catalytic domain"/>
    <property type="match status" value="1"/>
</dbReference>
<evidence type="ECO:0000313" key="16">
    <source>
        <dbReference type="Proteomes" id="UP000245462"/>
    </source>
</evidence>
<dbReference type="InterPro" id="IPR036565">
    <property type="entry name" value="Mur-like_cat_sf"/>
</dbReference>
<comment type="pathway">
    <text evidence="10 11">Cell wall biogenesis; peptidoglycan biosynthesis.</text>
</comment>
<dbReference type="EMBL" id="QEKY01000008">
    <property type="protein sequence ID" value="PVZ09902.1"/>
    <property type="molecule type" value="Genomic_DNA"/>
</dbReference>
<evidence type="ECO:0000256" key="4">
    <source>
        <dbReference type="ARBA" id="ARBA00022741"/>
    </source>
</evidence>
<dbReference type="InterPro" id="IPR051046">
    <property type="entry name" value="MurCDEF_CellWall_CoF430Synth"/>
</dbReference>
<dbReference type="Proteomes" id="UP000245462">
    <property type="component" value="Unassembled WGS sequence"/>
</dbReference>
<evidence type="ECO:0000259" key="13">
    <source>
        <dbReference type="Pfam" id="PF02875"/>
    </source>
</evidence>
<dbReference type="GeneID" id="94550868"/>
<dbReference type="InterPro" id="IPR036615">
    <property type="entry name" value="Mur_ligase_C_dom_sf"/>
</dbReference>
<dbReference type="AlphaFoldDB" id="A0A2U1FCJ4"/>
<dbReference type="PANTHER" id="PTHR43024:SF1">
    <property type="entry name" value="UDP-N-ACETYLMURAMOYL-TRIPEPTIDE--D-ALANYL-D-ALANINE LIGASE"/>
    <property type="match status" value="1"/>
</dbReference>
<evidence type="ECO:0000256" key="5">
    <source>
        <dbReference type="ARBA" id="ARBA00022840"/>
    </source>
</evidence>
<keyword evidence="1 10" id="KW-0963">Cytoplasm</keyword>
<keyword evidence="2 10" id="KW-0436">Ligase</keyword>
<dbReference type="InterPro" id="IPR013221">
    <property type="entry name" value="Mur_ligase_cen"/>
</dbReference>